<reference evidence="2" key="1">
    <citation type="submission" date="2022-11" db="UniProtKB">
        <authorList>
            <consortium name="WormBaseParasite"/>
        </authorList>
    </citation>
    <scope>IDENTIFICATION</scope>
</reference>
<dbReference type="WBParaSite" id="nRc.2.0.1.t18070-RA">
    <property type="protein sequence ID" value="nRc.2.0.1.t18070-RA"/>
    <property type="gene ID" value="nRc.2.0.1.g18070"/>
</dbReference>
<name>A0A915IXD1_ROMCU</name>
<keyword evidence="1" id="KW-1185">Reference proteome</keyword>
<proteinExistence type="predicted"/>
<accession>A0A915IXD1</accession>
<dbReference type="AlphaFoldDB" id="A0A915IXD1"/>
<sequence length="100" mass="10956">MKGFEQVVERVCGPPGASSESMVTTFSAARDTSVMRKDSMKSGWILFAFLVLVKRSRSLTAKSRFWAFWSKYSLLTAAAASRVSVDGALGLTWIGGQRKT</sequence>
<organism evidence="1 2">
    <name type="scientific">Romanomermis culicivorax</name>
    <name type="common">Nematode worm</name>
    <dbReference type="NCBI Taxonomy" id="13658"/>
    <lineage>
        <taxon>Eukaryota</taxon>
        <taxon>Metazoa</taxon>
        <taxon>Ecdysozoa</taxon>
        <taxon>Nematoda</taxon>
        <taxon>Enoplea</taxon>
        <taxon>Dorylaimia</taxon>
        <taxon>Mermithida</taxon>
        <taxon>Mermithoidea</taxon>
        <taxon>Mermithidae</taxon>
        <taxon>Romanomermis</taxon>
    </lineage>
</organism>
<dbReference type="Proteomes" id="UP000887565">
    <property type="component" value="Unplaced"/>
</dbReference>
<evidence type="ECO:0000313" key="1">
    <source>
        <dbReference type="Proteomes" id="UP000887565"/>
    </source>
</evidence>
<evidence type="ECO:0000313" key="2">
    <source>
        <dbReference type="WBParaSite" id="nRc.2.0.1.t18070-RA"/>
    </source>
</evidence>
<protein>
    <submittedName>
        <fullName evidence="2">Uncharacterized protein</fullName>
    </submittedName>
</protein>